<gene>
    <name evidence="2" type="ORF">SAMN05660923_02396</name>
</gene>
<sequence length="723" mass="83726">MSFFSYLRVETSRIFKSKTTWFFIMLIAATPLIGLTIFKPNNVDTAATQMILNPVVTGTVGGAIFFAVFTLFELNRVDKYKVSMLTYAVASPTILHIAKMGAIFITSIITILFIILIYLPYTFINMKSFFNGELYMWAYLIYMLPSMWIGSLFAAIFYQLSNRLDISFLLFTASVLFSFSDFLTEDFILRWINPNIPVFSDAFGNYRVLRTGLYNRRFWMIFLGGIWIISFLFTRRYEKGIWGSLQYNIRKLHLPVLGICLIILSINIYFKQPFYNSSPPEVDWDKVRNTGLQLLNFQSVTAEVRPDFRRNTIYGKIRYIVDNYISSAEKRVIINSGYELYSIRINGEDIEYTELPDEQFTLKNYQFNMPIGTDMVLEIEYGGYPKLWGAYRTSLGGNEISPKNVELRNHSLIPSLGIYGATVDVSIVLPDTFTLISLDDNIRDIIENNDGTKTWFLSDCYDSVDVYASDYACKSVVADEMTADFYFHENFTELLEEYDAEEVLIDVFNYCTEHYGPLNYLKDKKLILIQTSAFNFGGGATNGVSNMSETTFSIYSLTDPIKGAAGKEILAHEIIHQWWGLNRMIWEDPDVPEWTGEGLTVYSTYRLYKEKYGEEYGQKYYVDQWKAAVKEMKRNFYHRHPEYLDIMPESFAAHLRVRELEIKKYCLMPLKILKAEELIGGEEAMDEVLKKLSSSNQHKQLTFREFLDACGLTKEALEIEKDF</sequence>
<evidence type="ECO:0008006" key="4">
    <source>
        <dbReference type="Google" id="ProtNLM"/>
    </source>
</evidence>
<evidence type="ECO:0000313" key="2">
    <source>
        <dbReference type="EMBL" id="SDX48252.1"/>
    </source>
</evidence>
<protein>
    <recommendedName>
        <fullName evidence="4">Peptidase family M1</fullName>
    </recommendedName>
</protein>
<feature type="transmembrane region" description="Helical" evidence="1">
    <location>
        <begin position="217"/>
        <end position="234"/>
    </location>
</feature>
<dbReference type="Gene3D" id="1.10.390.10">
    <property type="entry name" value="Neutral Protease Domain 2"/>
    <property type="match status" value="1"/>
</dbReference>
<name>A0A1H3C257_9FIRM</name>
<feature type="transmembrane region" description="Helical" evidence="1">
    <location>
        <begin position="21"/>
        <end position="38"/>
    </location>
</feature>
<keyword evidence="1" id="KW-1133">Transmembrane helix</keyword>
<feature type="transmembrane region" description="Helical" evidence="1">
    <location>
        <begin position="166"/>
        <end position="184"/>
    </location>
</feature>
<dbReference type="OrthoDB" id="9814383at2"/>
<dbReference type="AlphaFoldDB" id="A0A1H3C257"/>
<keyword evidence="1" id="KW-0472">Membrane</keyword>
<organism evidence="2 3">
    <name type="scientific">Tepidimicrobium xylanilyticum</name>
    <dbReference type="NCBI Taxonomy" id="1123352"/>
    <lineage>
        <taxon>Bacteria</taxon>
        <taxon>Bacillati</taxon>
        <taxon>Bacillota</taxon>
        <taxon>Tissierellia</taxon>
        <taxon>Tissierellales</taxon>
        <taxon>Tepidimicrobiaceae</taxon>
        <taxon>Tepidimicrobium</taxon>
    </lineage>
</organism>
<feature type="transmembrane region" description="Helical" evidence="1">
    <location>
        <begin position="93"/>
        <end position="119"/>
    </location>
</feature>
<accession>A0A1H3C257</accession>
<proteinExistence type="predicted"/>
<dbReference type="Proteomes" id="UP000198828">
    <property type="component" value="Unassembled WGS sequence"/>
</dbReference>
<feature type="transmembrane region" description="Helical" evidence="1">
    <location>
        <begin position="50"/>
        <end position="72"/>
    </location>
</feature>
<keyword evidence="3" id="KW-1185">Reference proteome</keyword>
<evidence type="ECO:0000256" key="1">
    <source>
        <dbReference type="SAM" id="Phobius"/>
    </source>
</evidence>
<reference evidence="2 3" key="1">
    <citation type="submission" date="2016-10" db="EMBL/GenBank/DDBJ databases">
        <authorList>
            <person name="de Groot N.N."/>
        </authorList>
    </citation>
    <scope>NUCLEOTIDE SEQUENCE [LARGE SCALE GENOMIC DNA]</scope>
    <source>
        <strain evidence="2 3">DSM 23310</strain>
    </source>
</reference>
<keyword evidence="1" id="KW-0812">Transmembrane</keyword>
<evidence type="ECO:0000313" key="3">
    <source>
        <dbReference type="Proteomes" id="UP000198828"/>
    </source>
</evidence>
<dbReference type="EMBL" id="FNNG01000011">
    <property type="protein sequence ID" value="SDX48252.1"/>
    <property type="molecule type" value="Genomic_DNA"/>
</dbReference>
<dbReference type="InterPro" id="IPR027268">
    <property type="entry name" value="Peptidase_M4/M1_CTD_sf"/>
</dbReference>
<dbReference type="RefSeq" id="WP_093753996.1">
    <property type="nucleotide sequence ID" value="NZ_FNNG01000011.1"/>
</dbReference>
<dbReference type="SUPFAM" id="SSF55486">
    <property type="entry name" value="Metalloproteases ('zincins'), catalytic domain"/>
    <property type="match status" value="1"/>
</dbReference>
<feature type="transmembrane region" description="Helical" evidence="1">
    <location>
        <begin position="254"/>
        <end position="270"/>
    </location>
</feature>
<feature type="transmembrane region" description="Helical" evidence="1">
    <location>
        <begin position="139"/>
        <end position="159"/>
    </location>
</feature>